<dbReference type="Proteomes" id="UP000887579">
    <property type="component" value="Unplaced"/>
</dbReference>
<proteinExistence type="predicted"/>
<dbReference type="WBParaSite" id="ES5_v2.g16704.t1">
    <property type="protein sequence ID" value="ES5_v2.g16704.t1"/>
    <property type="gene ID" value="ES5_v2.g16704"/>
</dbReference>
<evidence type="ECO:0000313" key="1">
    <source>
        <dbReference type="Proteomes" id="UP000887579"/>
    </source>
</evidence>
<organism evidence="1 2">
    <name type="scientific">Panagrolaimus sp. ES5</name>
    <dbReference type="NCBI Taxonomy" id="591445"/>
    <lineage>
        <taxon>Eukaryota</taxon>
        <taxon>Metazoa</taxon>
        <taxon>Ecdysozoa</taxon>
        <taxon>Nematoda</taxon>
        <taxon>Chromadorea</taxon>
        <taxon>Rhabditida</taxon>
        <taxon>Tylenchina</taxon>
        <taxon>Panagrolaimomorpha</taxon>
        <taxon>Panagrolaimoidea</taxon>
        <taxon>Panagrolaimidae</taxon>
        <taxon>Panagrolaimus</taxon>
    </lineage>
</organism>
<evidence type="ECO:0000313" key="2">
    <source>
        <dbReference type="WBParaSite" id="ES5_v2.g16704.t1"/>
    </source>
</evidence>
<reference evidence="2" key="1">
    <citation type="submission" date="2022-11" db="UniProtKB">
        <authorList>
            <consortium name="WormBaseParasite"/>
        </authorList>
    </citation>
    <scope>IDENTIFICATION</scope>
</reference>
<accession>A0AC34FH41</accession>
<protein>
    <submittedName>
        <fullName evidence="2">Uncharacterized protein</fullName>
    </submittedName>
</protein>
<name>A0AC34FH41_9BILA</name>
<sequence length="97" mass="10823">MNPSDTLLKQIDLAAQHQKEHHGEHGGILHDIKESVKEGVKDVIDIVKGKDSETDSHDHHHSKIDPSIPPENVVPKDNIRQFKTDPELRNETLGASV</sequence>